<reference evidence="14 15" key="1">
    <citation type="journal article" date="2016" name="Nat. Commun.">
        <title>Thousands of microbial genomes shed light on interconnected biogeochemical processes in an aquifer system.</title>
        <authorList>
            <person name="Anantharaman K."/>
            <person name="Brown C.T."/>
            <person name="Hug L.A."/>
            <person name="Sharon I."/>
            <person name="Castelle C.J."/>
            <person name="Probst A.J."/>
            <person name="Thomas B.C."/>
            <person name="Singh A."/>
            <person name="Wilkins M.J."/>
            <person name="Karaoz U."/>
            <person name="Brodie E.L."/>
            <person name="Williams K.H."/>
            <person name="Hubbard S.S."/>
            <person name="Banfield J.F."/>
        </authorList>
    </citation>
    <scope>NUCLEOTIDE SEQUENCE [LARGE SCALE GENOMIC DNA]</scope>
</reference>
<evidence type="ECO:0000256" key="6">
    <source>
        <dbReference type="ARBA" id="ARBA00022857"/>
    </source>
</evidence>
<dbReference type="PROSITE" id="PS00767">
    <property type="entry name" value="THF_DHG_CYH_2"/>
    <property type="match status" value="1"/>
</dbReference>
<dbReference type="CDD" id="cd01080">
    <property type="entry name" value="NAD_bind_m-THF_DH_Cyclohyd"/>
    <property type="match status" value="1"/>
</dbReference>
<dbReference type="STRING" id="1802333.A3G03_02545"/>
<name>A0A1G2P5T3_9BACT</name>
<evidence type="ECO:0000256" key="5">
    <source>
        <dbReference type="ARBA" id="ARBA00022801"/>
    </source>
</evidence>
<keyword evidence="11" id="KW-0028">Amino-acid biosynthesis</keyword>
<keyword evidence="8 11" id="KW-0368">Histidine biosynthesis</keyword>
<dbReference type="Gene3D" id="3.40.50.720">
    <property type="entry name" value="NAD(P)-binding Rossmann-like Domain"/>
    <property type="match status" value="1"/>
</dbReference>
<evidence type="ECO:0000256" key="4">
    <source>
        <dbReference type="ARBA" id="ARBA00022755"/>
    </source>
</evidence>
<dbReference type="GO" id="GO:0000105">
    <property type="term" value="P:L-histidine biosynthetic process"/>
    <property type="evidence" value="ECO:0007669"/>
    <property type="project" value="UniProtKB-KW"/>
</dbReference>
<comment type="similarity">
    <text evidence="11">Belongs to the tetrahydrofolate dehydrogenase/cyclohydrolase family.</text>
</comment>
<dbReference type="EC" id="3.5.4.9" evidence="11"/>
<comment type="catalytic activity">
    <reaction evidence="11">
        <text>(6R)-5,10-methenyltetrahydrofolate + H2O = (6R)-10-formyltetrahydrofolate + H(+)</text>
        <dbReference type="Rhea" id="RHEA:23700"/>
        <dbReference type="ChEBI" id="CHEBI:15377"/>
        <dbReference type="ChEBI" id="CHEBI:15378"/>
        <dbReference type="ChEBI" id="CHEBI:57455"/>
        <dbReference type="ChEBI" id="CHEBI:195366"/>
        <dbReference type="EC" id="3.5.4.9"/>
    </reaction>
</comment>
<gene>
    <name evidence="11" type="primary">folD</name>
    <name evidence="14" type="ORF">A3G03_02545</name>
</gene>
<feature type="binding site" evidence="11">
    <location>
        <begin position="161"/>
        <end position="163"/>
    </location>
    <ligand>
        <name>NADP(+)</name>
        <dbReference type="ChEBI" id="CHEBI:58349"/>
    </ligand>
</feature>
<dbReference type="FunFam" id="3.40.50.10860:FF:000005">
    <property type="entry name" value="C-1-tetrahydrofolate synthase, cytoplasmic, putative"/>
    <property type="match status" value="1"/>
</dbReference>
<feature type="domain" description="Tetrahydrofolate dehydrogenase/cyclohydrolase catalytic" evidence="12">
    <location>
        <begin position="4"/>
        <end position="115"/>
    </location>
</feature>
<keyword evidence="7 11" id="KW-0560">Oxidoreductase</keyword>
<evidence type="ECO:0000256" key="3">
    <source>
        <dbReference type="ARBA" id="ARBA00022563"/>
    </source>
</evidence>
<dbReference type="InterPro" id="IPR020631">
    <property type="entry name" value="THF_DH/CycHdrlase_NAD-bd_dom"/>
</dbReference>
<accession>A0A1G2P5T3</accession>
<evidence type="ECO:0000259" key="12">
    <source>
        <dbReference type="Pfam" id="PF00763"/>
    </source>
</evidence>
<comment type="subunit">
    <text evidence="2 11">Homodimer.</text>
</comment>
<keyword evidence="9 11" id="KW-0486">Methionine biosynthesis</keyword>
<dbReference type="Pfam" id="PF00763">
    <property type="entry name" value="THF_DHG_CYH"/>
    <property type="match status" value="1"/>
</dbReference>
<keyword evidence="10 11" id="KW-0511">Multifunctional enzyme</keyword>
<dbReference type="SUPFAM" id="SSF53223">
    <property type="entry name" value="Aminoacid dehydrogenase-like, N-terminal domain"/>
    <property type="match status" value="1"/>
</dbReference>
<comment type="function">
    <text evidence="11">Catalyzes the oxidation of 5,10-methylenetetrahydrofolate to 5,10-methenyltetrahydrofolate and then the hydrolysis of 5,10-methenyltetrahydrofolate to 10-formyltetrahydrofolate.</text>
</comment>
<dbReference type="InterPro" id="IPR046346">
    <property type="entry name" value="Aminoacid_DH-like_N_sf"/>
</dbReference>
<dbReference type="PRINTS" id="PR00085">
    <property type="entry name" value="THFDHDRGNASE"/>
</dbReference>
<evidence type="ECO:0000256" key="8">
    <source>
        <dbReference type="ARBA" id="ARBA00023102"/>
    </source>
</evidence>
<keyword evidence="3 11" id="KW-0554">One-carbon metabolism</keyword>
<dbReference type="Proteomes" id="UP000176355">
    <property type="component" value="Unassembled WGS sequence"/>
</dbReference>
<protein>
    <recommendedName>
        <fullName evidence="11">Bifunctional protein FolD</fullName>
    </recommendedName>
    <domain>
        <recommendedName>
            <fullName evidence="11">Methylenetetrahydrofolate dehydrogenase</fullName>
            <ecNumber evidence="11">1.5.1.5</ecNumber>
        </recommendedName>
    </domain>
    <domain>
        <recommendedName>
            <fullName evidence="11">Methenyltetrahydrofolate cyclohydrolase</fullName>
            <ecNumber evidence="11">3.5.4.9</ecNumber>
        </recommendedName>
    </domain>
</protein>
<dbReference type="AlphaFoldDB" id="A0A1G2P5T3"/>
<dbReference type="UniPathway" id="UPA00193"/>
<evidence type="ECO:0000256" key="7">
    <source>
        <dbReference type="ARBA" id="ARBA00023002"/>
    </source>
</evidence>
<evidence type="ECO:0000256" key="1">
    <source>
        <dbReference type="ARBA" id="ARBA00004777"/>
    </source>
</evidence>
<evidence type="ECO:0000256" key="11">
    <source>
        <dbReference type="HAMAP-Rule" id="MF_01576"/>
    </source>
</evidence>
<comment type="caution">
    <text evidence="14">The sequence shown here is derived from an EMBL/GenBank/DDBJ whole genome shotgun (WGS) entry which is preliminary data.</text>
</comment>
<dbReference type="PANTHER" id="PTHR48099">
    <property type="entry name" value="C-1-TETRAHYDROFOLATE SYNTHASE, CYTOPLASMIC-RELATED"/>
    <property type="match status" value="1"/>
</dbReference>
<dbReference type="GO" id="GO:0009086">
    <property type="term" value="P:methionine biosynthetic process"/>
    <property type="evidence" value="ECO:0007669"/>
    <property type="project" value="UniProtKB-KW"/>
</dbReference>
<evidence type="ECO:0000259" key="13">
    <source>
        <dbReference type="Pfam" id="PF02882"/>
    </source>
</evidence>
<dbReference type="EC" id="1.5.1.5" evidence="11"/>
<comment type="pathway">
    <text evidence="1 11">One-carbon metabolism; tetrahydrofolate interconversion.</text>
</comment>
<dbReference type="PANTHER" id="PTHR48099:SF5">
    <property type="entry name" value="C-1-TETRAHYDROFOLATE SYNTHASE, CYTOPLASMIC"/>
    <property type="match status" value="1"/>
</dbReference>
<dbReference type="GO" id="GO:0004488">
    <property type="term" value="F:methylenetetrahydrofolate dehydrogenase (NADP+) activity"/>
    <property type="evidence" value="ECO:0007669"/>
    <property type="project" value="UniProtKB-UniRule"/>
</dbReference>
<comment type="caution">
    <text evidence="11">Lacks conserved residue(s) required for the propagation of feature annotation.</text>
</comment>
<keyword evidence="6 11" id="KW-0521">NADP</keyword>
<evidence type="ECO:0000256" key="2">
    <source>
        <dbReference type="ARBA" id="ARBA00011738"/>
    </source>
</evidence>
<dbReference type="EMBL" id="MHSL01000019">
    <property type="protein sequence ID" value="OHA43707.1"/>
    <property type="molecule type" value="Genomic_DNA"/>
</dbReference>
<dbReference type="Pfam" id="PF02882">
    <property type="entry name" value="THF_DHG_CYH_C"/>
    <property type="match status" value="1"/>
</dbReference>
<organism evidence="14 15">
    <name type="scientific">Candidatus Taylorbacteria bacterium RIFCSPLOWO2_12_FULL_44_15c</name>
    <dbReference type="NCBI Taxonomy" id="1802333"/>
    <lineage>
        <taxon>Bacteria</taxon>
        <taxon>Candidatus Tayloriibacteriota</taxon>
    </lineage>
</organism>
<keyword evidence="4 11" id="KW-0658">Purine biosynthesis</keyword>
<evidence type="ECO:0000313" key="15">
    <source>
        <dbReference type="Proteomes" id="UP000176355"/>
    </source>
</evidence>
<sequence length="270" mass="29031">MKILDGKIIRDEILARLKTEFAKFPTPSRLAVIQIGECDDSTAYIRQKKIFADKIGATIEHIKFPENCSSEEIIEKIGVLNADNGVHGIIVQLSLPKDFNTDEIIEAINPNKDIDGLTAKNLRRFLVGDLDGLIPATARGILRLLDYYQIPIAGQRATIIGRSLLVGKPAALALLARGATVTICHRQTKNLAAIAKEADILITAAGQNNLVGKEFVSSGQTVIDVGNDVDSVAVKDMVGALTPTPGGVGPMTVACLFENLLKARIIKSLK</sequence>
<evidence type="ECO:0000256" key="9">
    <source>
        <dbReference type="ARBA" id="ARBA00023167"/>
    </source>
</evidence>
<dbReference type="InterPro" id="IPR000672">
    <property type="entry name" value="THF_DH/CycHdrlase"/>
</dbReference>
<dbReference type="GO" id="GO:0035999">
    <property type="term" value="P:tetrahydrofolate interconversion"/>
    <property type="evidence" value="ECO:0007669"/>
    <property type="project" value="UniProtKB-UniRule"/>
</dbReference>
<keyword evidence="5 11" id="KW-0378">Hydrolase</keyword>
<dbReference type="GO" id="GO:0004477">
    <property type="term" value="F:methenyltetrahydrofolate cyclohydrolase activity"/>
    <property type="evidence" value="ECO:0007669"/>
    <property type="project" value="UniProtKB-UniRule"/>
</dbReference>
<dbReference type="InterPro" id="IPR020867">
    <property type="entry name" value="THF_DH/CycHdrlase_CS"/>
</dbReference>
<dbReference type="InterPro" id="IPR036291">
    <property type="entry name" value="NAD(P)-bd_dom_sf"/>
</dbReference>
<dbReference type="GO" id="GO:0005829">
    <property type="term" value="C:cytosol"/>
    <property type="evidence" value="ECO:0007669"/>
    <property type="project" value="TreeGrafter"/>
</dbReference>
<dbReference type="HAMAP" id="MF_01576">
    <property type="entry name" value="THF_DHG_CYH"/>
    <property type="match status" value="1"/>
</dbReference>
<dbReference type="InterPro" id="IPR020630">
    <property type="entry name" value="THF_DH/CycHdrlase_cat_dom"/>
</dbReference>
<evidence type="ECO:0000313" key="14">
    <source>
        <dbReference type="EMBL" id="OHA43707.1"/>
    </source>
</evidence>
<evidence type="ECO:0000256" key="10">
    <source>
        <dbReference type="ARBA" id="ARBA00023268"/>
    </source>
</evidence>
<proteinExistence type="inferred from homology"/>
<feature type="domain" description="Tetrahydrofolate dehydrogenase/cyclohydrolase NAD(P)-binding" evidence="13">
    <location>
        <begin position="135"/>
        <end position="263"/>
    </location>
</feature>
<dbReference type="SUPFAM" id="SSF51735">
    <property type="entry name" value="NAD(P)-binding Rossmann-fold domains"/>
    <property type="match status" value="1"/>
</dbReference>
<dbReference type="Gene3D" id="3.40.50.10860">
    <property type="entry name" value="Leucine Dehydrogenase, chain A, domain 1"/>
    <property type="match status" value="1"/>
</dbReference>
<dbReference type="GO" id="GO:0006164">
    <property type="term" value="P:purine nucleotide biosynthetic process"/>
    <property type="evidence" value="ECO:0007669"/>
    <property type="project" value="UniProtKB-KW"/>
</dbReference>
<comment type="catalytic activity">
    <reaction evidence="11">
        <text>(6R)-5,10-methylene-5,6,7,8-tetrahydrofolate + NADP(+) = (6R)-5,10-methenyltetrahydrofolate + NADPH</text>
        <dbReference type="Rhea" id="RHEA:22812"/>
        <dbReference type="ChEBI" id="CHEBI:15636"/>
        <dbReference type="ChEBI" id="CHEBI:57455"/>
        <dbReference type="ChEBI" id="CHEBI:57783"/>
        <dbReference type="ChEBI" id="CHEBI:58349"/>
        <dbReference type="EC" id="1.5.1.5"/>
    </reaction>
</comment>